<dbReference type="InterPro" id="IPR012610">
    <property type="entry name" value="SASP_SspH"/>
</dbReference>
<comment type="subcellular location">
    <subcellularLocation>
        <location evidence="1">Spore core</location>
    </subcellularLocation>
</comment>
<accession>A0A6C0P3B7</accession>
<dbReference type="Pfam" id="PF08141">
    <property type="entry name" value="SspH"/>
    <property type="match status" value="1"/>
</dbReference>
<protein>
    <submittedName>
        <fullName evidence="4">H-type small acid-soluble spore protein</fullName>
    </submittedName>
</protein>
<proteinExistence type="inferred from homology"/>
<comment type="similarity">
    <text evidence="2">Belongs to the SspH family.</text>
</comment>
<evidence type="ECO:0000313" key="4">
    <source>
        <dbReference type="EMBL" id="QHW32967.1"/>
    </source>
</evidence>
<dbReference type="GO" id="GO:0042601">
    <property type="term" value="C:endospore-forming forespore"/>
    <property type="evidence" value="ECO:0007669"/>
    <property type="project" value="InterPro"/>
</dbReference>
<name>A0A6C0P3B7_9BACL</name>
<dbReference type="GO" id="GO:0030435">
    <property type="term" value="P:sporulation resulting in formation of a cellular spore"/>
    <property type="evidence" value="ECO:0007669"/>
    <property type="project" value="UniProtKB-KW"/>
</dbReference>
<evidence type="ECO:0000256" key="3">
    <source>
        <dbReference type="ARBA" id="ARBA00022969"/>
    </source>
</evidence>
<dbReference type="NCBIfam" id="TIGR02861">
    <property type="entry name" value="SASP_H"/>
    <property type="match status" value="1"/>
</dbReference>
<evidence type="ECO:0000256" key="1">
    <source>
        <dbReference type="ARBA" id="ARBA00004288"/>
    </source>
</evidence>
<organism evidence="4 5">
    <name type="scientific">Paenibacillus rhizovicinus</name>
    <dbReference type="NCBI Taxonomy" id="2704463"/>
    <lineage>
        <taxon>Bacteria</taxon>
        <taxon>Bacillati</taxon>
        <taxon>Bacillota</taxon>
        <taxon>Bacilli</taxon>
        <taxon>Bacillales</taxon>
        <taxon>Paenibacillaceae</taxon>
        <taxon>Paenibacillus</taxon>
    </lineage>
</organism>
<sequence length="80" mass="8892">MNKQRAQEIAESSVMADVTCDGVPVYIQHVDAENDTARIYPLDQPDKEETVSLNSLTEASPFQSDGIHMMCPPSQQQEQP</sequence>
<keyword evidence="3" id="KW-0749">Sporulation</keyword>
<keyword evidence="5" id="KW-1185">Reference proteome</keyword>
<dbReference type="EMBL" id="CP048286">
    <property type="protein sequence ID" value="QHW32967.1"/>
    <property type="molecule type" value="Genomic_DNA"/>
</dbReference>
<gene>
    <name evidence="4" type="ORF">GZH47_20660</name>
</gene>
<dbReference type="KEGG" id="prz:GZH47_20660"/>
<dbReference type="AlphaFoldDB" id="A0A6C0P3B7"/>
<evidence type="ECO:0000313" key="5">
    <source>
        <dbReference type="Proteomes" id="UP000479114"/>
    </source>
</evidence>
<reference evidence="4 5" key="1">
    <citation type="submission" date="2020-02" db="EMBL/GenBank/DDBJ databases">
        <title>Paenibacillus sp. nov., isolated from rhizosphere soil of tomato.</title>
        <authorList>
            <person name="Weon H.-Y."/>
            <person name="Lee S.A."/>
        </authorList>
    </citation>
    <scope>NUCLEOTIDE SEQUENCE [LARGE SCALE GENOMIC DNA]</scope>
    <source>
        <strain evidence="4 5">14171R-81</strain>
    </source>
</reference>
<evidence type="ECO:0000256" key="2">
    <source>
        <dbReference type="ARBA" id="ARBA00006573"/>
    </source>
</evidence>
<dbReference type="GO" id="GO:0030436">
    <property type="term" value="P:asexual sporulation"/>
    <property type="evidence" value="ECO:0007669"/>
    <property type="project" value="InterPro"/>
</dbReference>
<dbReference type="Proteomes" id="UP000479114">
    <property type="component" value="Chromosome"/>
</dbReference>
<dbReference type="HAMAP" id="MF_00667">
    <property type="entry name" value="SspH"/>
    <property type="match status" value="1"/>
</dbReference>